<keyword evidence="2" id="KW-0539">Nucleus</keyword>
<proteinExistence type="inferred from homology"/>
<keyword evidence="2" id="KW-0234">DNA repair</keyword>
<dbReference type="InterPro" id="IPR021133">
    <property type="entry name" value="HEAT_type_2"/>
</dbReference>
<evidence type="ECO:0000313" key="4">
    <source>
        <dbReference type="EMBL" id="KAA0199821.1"/>
    </source>
</evidence>
<dbReference type="GO" id="GO:0051604">
    <property type="term" value="P:protein maturation"/>
    <property type="evidence" value="ECO:0007669"/>
    <property type="project" value="UniProtKB-UniRule"/>
</dbReference>
<comment type="subcellular location">
    <subcellularLocation>
        <location evidence="2">Cytoplasm</location>
        <location evidence="2">Cytoskeleton</location>
        <location evidence="2">Spindle</location>
    </subcellularLocation>
    <subcellularLocation>
        <location evidence="2">Nucleus</location>
    </subcellularLocation>
</comment>
<evidence type="ECO:0000313" key="5">
    <source>
        <dbReference type="Proteomes" id="UP000728185"/>
    </source>
</evidence>
<dbReference type="GO" id="GO:0005819">
    <property type="term" value="C:spindle"/>
    <property type="evidence" value="ECO:0007669"/>
    <property type="project" value="UniProtKB-SubCell"/>
</dbReference>
<evidence type="ECO:0000256" key="2">
    <source>
        <dbReference type="RuleBase" id="RU367072"/>
    </source>
</evidence>
<sequence length="902" mass="100734">MLFIPLHYPSNAGLQTLRKEFLVGYLQAVDGERDPENLMLIFEMNSIVIEHFPLEGLTDEVFEIMSVYFPIDFSPPPGGGAAGVTREDLSIRLHRCLFATRLFAAHQLLPLLCEKAEADWSQGRLDALSLLVDCLHGRLHFSSGTELSGPSSEGKPIPLNHVSSYLVLIVPLLAKITNDLHQLRDFVAVTCRLLGLLQDSPKNTSVILSDAKILPSDKLVHFLCEAIRFPGARANVTRLFLVYLMPRFCASLLQDSLESDTPTIEQRLELLYNRKQIGDFFPSVVAEHSFVDPEELDALKDVNAIYSRLMDLLDQISVSFLAHAGPVSLSPSVLELICVCPLGLIVRMRMLSVVGILNPISLDRLSLLVCQFVHLVDQHQSSNEDFSVIRTELIRLTSLLYGVAANVLTLNDLLFSQVDAPCRLISVLHTVVISLVNSSPNEEIAARMSNLLCDKVKLLLHLFDRAESESQMKFTQIRTVFRLSTAIASEDHQHSLLLAYDYTKTKELCSLSMRILLWCSIVSGLRPQIINSTGHLRSIDWLVTCCQILQSLKDNQTPENILNDLRITAAEAFASVLNKTPDPFDEITTATLKTMTQFWQEDAVDDPLSTLQPWLSLFTLRALLANPSSCRISQAKLIINCLVPLHVKDKSLPQILLSNDFEQSVSKLVDAVDLGDSFSEFCHWTNSAQVADITFNLLGNKLKEQILNIMESTRPINQPISEDRRLLDAYLSAWLKLCARLPTPKLCLEMKEAIRFSLYAVTSSDSNVAKTSGLHLLCDLADLVGSKKDDLWAAISPSDADALFTALPRVVEQSHDQLRLTSGSGDARTYSTPFQCPLPVIRANVETRISIARFLYCLHKLPSEIANRHRDVEVIPLLNQLIDDPMRSVRFAAVRAQNAWLM</sequence>
<dbReference type="PROSITE" id="PS50077">
    <property type="entry name" value="HEAT_REPEAT"/>
    <property type="match status" value="1"/>
</dbReference>
<organism evidence="4 5">
    <name type="scientific">Fasciolopsis buskii</name>
    <dbReference type="NCBI Taxonomy" id="27845"/>
    <lineage>
        <taxon>Eukaryota</taxon>
        <taxon>Metazoa</taxon>
        <taxon>Spiralia</taxon>
        <taxon>Lophotrochozoa</taxon>
        <taxon>Platyhelminthes</taxon>
        <taxon>Trematoda</taxon>
        <taxon>Digenea</taxon>
        <taxon>Plagiorchiida</taxon>
        <taxon>Echinostomata</taxon>
        <taxon>Echinostomatoidea</taxon>
        <taxon>Fasciolidae</taxon>
        <taxon>Fasciolopsis</taxon>
    </lineage>
</organism>
<comment type="similarity">
    <text evidence="2">Belongs to the MET18/MMS19 family.</text>
</comment>
<dbReference type="PANTHER" id="PTHR12891:SF0">
    <property type="entry name" value="MMS19 NUCLEOTIDE EXCISION REPAIR PROTEIN HOMOLOG"/>
    <property type="match status" value="1"/>
</dbReference>
<dbReference type="GO" id="GO:0005634">
    <property type="term" value="C:nucleus"/>
    <property type="evidence" value="ECO:0007669"/>
    <property type="project" value="UniProtKB-SubCell"/>
</dbReference>
<evidence type="ECO:0000256" key="1">
    <source>
        <dbReference type="PROSITE-ProRule" id="PRU00103"/>
    </source>
</evidence>
<dbReference type="PANTHER" id="PTHR12891">
    <property type="entry name" value="DNA REPAIR/TRANSCRIPTION PROTEIN MET18/MMS19"/>
    <property type="match status" value="1"/>
</dbReference>
<dbReference type="OrthoDB" id="342900at2759"/>
<dbReference type="GO" id="GO:0097361">
    <property type="term" value="C:cytosolic [4Fe-4S] assembly targeting complex"/>
    <property type="evidence" value="ECO:0007669"/>
    <property type="project" value="UniProtKB-UniRule"/>
</dbReference>
<name>A0A8E0VL86_9TREM</name>
<dbReference type="Pfam" id="PF14500">
    <property type="entry name" value="MMS19_N"/>
    <property type="match status" value="1"/>
</dbReference>
<protein>
    <recommendedName>
        <fullName evidence="2">MMS19 nucleotide excision repair protein</fullName>
    </recommendedName>
</protein>
<dbReference type="Proteomes" id="UP000728185">
    <property type="component" value="Unassembled WGS sequence"/>
</dbReference>
<dbReference type="EMBL" id="LUCM01000900">
    <property type="protein sequence ID" value="KAA0199821.1"/>
    <property type="molecule type" value="Genomic_DNA"/>
</dbReference>
<reference evidence="4" key="1">
    <citation type="submission" date="2019-05" db="EMBL/GenBank/DDBJ databases">
        <title>Annotation for the trematode Fasciolopsis buski.</title>
        <authorList>
            <person name="Choi Y.-J."/>
        </authorList>
    </citation>
    <scope>NUCLEOTIDE SEQUENCE</scope>
    <source>
        <strain evidence="4">HT</strain>
        <tissue evidence="4">Whole worm</tissue>
    </source>
</reference>
<dbReference type="InterPro" id="IPR029240">
    <property type="entry name" value="MMS19_N"/>
</dbReference>
<evidence type="ECO:0000259" key="3">
    <source>
        <dbReference type="Pfam" id="PF14500"/>
    </source>
</evidence>
<comment type="caution">
    <text evidence="4">The sequence shown here is derived from an EMBL/GenBank/DDBJ whole genome shotgun (WGS) entry which is preliminary data.</text>
</comment>
<comment type="function">
    <text evidence="2">Key component of the cytosolic iron-sulfur protein assembly (CIA) complex, a multiprotein complex that mediates the incorporation of iron-sulfur cluster into apoproteins specifically involved in DNA metabolism and genomic integrity. In the CIA complex, MMS19 acts as an adapter between early-acting CIA components and a subset of cellular target iron-sulfur proteins.</text>
</comment>
<dbReference type="GO" id="GO:0016226">
    <property type="term" value="P:iron-sulfur cluster assembly"/>
    <property type="evidence" value="ECO:0007669"/>
    <property type="project" value="UniProtKB-UniRule"/>
</dbReference>
<keyword evidence="2" id="KW-0206">Cytoskeleton</keyword>
<dbReference type="GO" id="GO:0006281">
    <property type="term" value="P:DNA repair"/>
    <property type="evidence" value="ECO:0007669"/>
    <property type="project" value="UniProtKB-UniRule"/>
</dbReference>
<keyword evidence="2" id="KW-0963">Cytoplasm</keyword>
<dbReference type="InterPro" id="IPR039920">
    <property type="entry name" value="MMS19"/>
</dbReference>
<gene>
    <name evidence="4" type="ORF">FBUS_01888</name>
</gene>
<feature type="domain" description="MMS19 N-terminal" evidence="3">
    <location>
        <begin position="13"/>
        <end position="136"/>
    </location>
</feature>
<keyword evidence="5" id="KW-1185">Reference proteome</keyword>
<feature type="repeat" description="HEAT" evidence="1">
    <location>
        <begin position="874"/>
        <end position="902"/>
    </location>
</feature>
<keyword evidence="2" id="KW-0227">DNA damage</keyword>
<dbReference type="AlphaFoldDB" id="A0A8E0VL86"/>
<accession>A0A8E0VL86</accession>
<comment type="subunit">
    <text evidence="2">Component of the CIA complex.</text>
</comment>